<feature type="non-terminal residue" evidence="2">
    <location>
        <position position="1"/>
    </location>
</feature>
<sequence>NHQGGPGKWYYREHHVDPSHVHQRITPLRILHTKGVQVSKIFRLRNQMAEMGEATAGNRAVLCIGDIHGYVSKLRSLWSNLEVVVGFDSFATALVIFLGDYCDRGPHTREVIDFLLALPSQYPRQRHVFLCGNHDLAFAAFVGALPPPPDGSPFAATWAEYALNEEREGWFKGEGYEAMHVQGRRWGGDMGGRFNPKKGMSYKGSIYDAGPTFESYGVPHGSAGKPIDPLSLSSFDSFLDFCRKSVISICRLGDLSNPSAYTRFTDLAKAVPDTHKKFLCDLVWVHEEVPLSDNVLIDSPEGRTSCKLIAVHAGLEKSKGVEEQLKLLRARNTILPKVEQLSGRLDVWDMPKTVYVCLCQELSGKSTLVVSGHHGKIHIEGLRYIIDECGGLEQLPIAAVVFPSEMIVRDIDQIVAEC</sequence>
<accession>A0A426XWD8</accession>
<dbReference type="Proteomes" id="UP000287651">
    <property type="component" value="Unassembled WGS sequence"/>
</dbReference>
<dbReference type="PANTHER" id="PTHR47474">
    <property type="entry name" value="TYROSINE-PROTEIN PHOSPHATASE RLPH2"/>
    <property type="match status" value="1"/>
</dbReference>
<dbReference type="SUPFAM" id="SSF56300">
    <property type="entry name" value="Metallo-dependent phosphatases"/>
    <property type="match status" value="1"/>
</dbReference>
<dbReference type="GO" id="GO:0016787">
    <property type="term" value="F:hydrolase activity"/>
    <property type="evidence" value="ECO:0007669"/>
    <property type="project" value="InterPro"/>
</dbReference>
<protein>
    <recommendedName>
        <fullName evidence="1">Calcineurin-like phosphoesterase domain-containing protein</fullName>
    </recommendedName>
</protein>
<dbReference type="InterPro" id="IPR006186">
    <property type="entry name" value="Ser/Thr-sp_prot-phosphatase"/>
</dbReference>
<reference evidence="2 3" key="1">
    <citation type="journal article" date="2014" name="Agronomy (Basel)">
        <title>A Draft Genome Sequence for Ensete ventricosum, the Drought-Tolerant Tree Against Hunger.</title>
        <authorList>
            <person name="Harrison J."/>
            <person name="Moore K.A."/>
            <person name="Paszkiewicz K."/>
            <person name="Jones T."/>
            <person name="Grant M."/>
            <person name="Ambacheew D."/>
            <person name="Muzemil S."/>
            <person name="Studholme D.J."/>
        </authorList>
    </citation>
    <scope>NUCLEOTIDE SEQUENCE [LARGE SCALE GENOMIC DNA]</scope>
</reference>
<name>A0A426XWD8_ENSVE</name>
<organism evidence="2 3">
    <name type="scientific">Ensete ventricosum</name>
    <name type="common">Abyssinian banana</name>
    <name type="synonym">Musa ensete</name>
    <dbReference type="NCBI Taxonomy" id="4639"/>
    <lineage>
        <taxon>Eukaryota</taxon>
        <taxon>Viridiplantae</taxon>
        <taxon>Streptophyta</taxon>
        <taxon>Embryophyta</taxon>
        <taxon>Tracheophyta</taxon>
        <taxon>Spermatophyta</taxon>
        <taxon>Magnoliopsida</taxon>
        <taxon>Liliopsida</taxon>
        <taxon>Zingiberales</taxon>
        <taxon>Musaceae</taxon>
        <taxon>Ensete</taxon>
    </lineage>
</organism>
<dbReference type="InterPro" id="IPR004843">
    <property type="entry name" value="Calcineurin-like_PHP"/>
</dbReference>
<dbReference type="EMBL" id="AMZH03016903">
    <property type="protein sequence ID" value="RRT43796.1"/>
    <property type="molecule type" value="Genomic_DNA"/>
</dbReference>
<gene>
    <name evidence="2" type="ORF">B296_00055165</name>
</gene>
<evidence type="ECO:0000313" key="2">
    <source>
        <dbReference type="EMBL" id="RRT43796.1"/>
    </source>
</evidence>
<evidence type="ECO:0000259" key="1">
    <source>
        <dbReference type="Pfam" id="PF00149"/>
    </source>
</evidence>
<proteinExistence type="predicted"/>
<dbReference type="InterPro" id="IPR029052">
    <property type="entry name" value="Metallo-depent_PP-like"/>
</dbReference>
<feature type="domain" description="Calcineurin-like phosphoesterase" evidence="1">
    <location>
        <begin position="61"/>
        <end position="170"/>
    </location>
</feature>
<dbReference type="PRINTS" id="PR00114">
    <property type="entry name" value="STPHPHTASE"/>
</dbReference>
<evidence type="ECO:0000313" key="3">
    <source>
        <dbReference type="Proteomes" id="UP000287651"/>
    </source>
</evidence>
<dbReference type="Pfam" id="PF00149">
    <property type="entry name" value="Metallophos"/>
    <property type="match status" value="1"/>
</dbReference>
<dbReference type="PANTHER" id="PTHR47474:SF1">
    <property type="entry name" value="TYROSINE-PROTEIN PHOSPHATASE RLPH2"/>
    <property type="match status" value="1"/>
</dbReference>
<dbReference type="AlphaFoldDB" id="A0A426XWD8"/>
<comment type="caution">
    <text evidence="2">The sequence shown here is derived from an EMBL/GenBank/DDBJ whole genome shotgun (WGS) entry which is preliminary data.</text>
</comment>
<dbReference type="Gene3D" id="3.60.21.10">
    <property type="match status" value="1"/>
</dbReference>